<evidence type="ECO:0000313" key="2">
    <source>
        <dbReference type="Proteomes" id="UP000274391"/>
    </source>
</evidence>
<dbReference type="Proteomes" id="UP000274391">
    <property type="component" value="Unassembled WGS sequence"/>
</dbReference>
<dbReference type="OrthoDB" id="197829at2"/>
<protein>
    <recommendedName>
        <fullName evidence="3">SRPBCC family protein</fullName>
    </recommendedName>
</protein>
<gene>
    <name evidence="1" type="ORF">EG850_03975</name>
</gene>
<dbReference type="Gene3D" id="3.30.530.20">
    <property type="match status" value="1"/>
</dbReference>
<evidence type="ECO:0008006" key="3">
    <source>
        <dbReference type="Google" id="ProtNLM"/>
    </source>
</evidence>
<evidence type="ECO:0000313" key="1">
    <source>
        <dbReference type="EMBL" id="RRJ87467.1"/>
    </source>
</evidence>
<dbReference type="InterPro" id="IPR023393">
    <property type="entry name" value="START-like_dom_sf"/>
</dbReference>
<proteinExistence type="predicted"/>
<dbReference type="InterPro" id="IPR019587">
    <property type="entry name" value="Polyketide_cyclase/dehydratase"/>
</dbReference>
<organism evidence="1 2">
    <name type="scientific">Gulosibacter macacae</name>
    <dbReference type="NCBI Taxonomy" id="2488791"/>
    <lineage>
        <taxon>Bacteria</taxon>
        <taxon>Bacillati</taxon>
        <taxon>Actinomycetota</taxon>
        <taxon>Actinomycetes</taxon>
        <taxon>Micrococcales</taxon>
        <taxon>Microbacteriaceae</taxon>
        <taxon>Gulosibacter</taxon>
    </lineage>
</organism>
<dbReference type="AlphaFoldDB" id="A0A3P3VYU0"/>
<dbReference type="RefSeq" id="WP_124970301.1">
    <property type="nucleotide sequence ID" value="NZ_RQVS01000004.1"/>
</dbReference>
<dbReference type="EMBL" id="RQVS01000004">
    <property type="protein sequence ID" value="RRJ87467.1"/>
    <property type="molecule type" value="Genomic_DNA"/>
</dbReference>
<comment type="caution">
    <text evidence="1">The sequence shown here is derived from an EMBL/GenBank/DDBJ whole genome shotgun (WGS) entry which is preliminary data.</text>
</comment>
<name>A0A3P3VYU0_9MICO</name>
<keyword evidence="2" id="KW-1185">Reference proteome</keyword>
<dbReference type="Pfam" id="PF10604">
    <property type="entry name" value="Polyketide_cyc2"/>
    <property type="match status" value="1"/>
</dbReference>
<accession>A0A3P3VYU0</accession>
<sequence length="174" mass="19649">MSQQLEASAWVPLDTETAFALAHTLGDDRTAWDSEVESRMLIRAHRELGPGAQVFERVGNGRRVIVEVDVWHPGQLSSTKLIKGPWWLAEYGEGWHVRPDEDGSRVTLKLTWRHAAPLFADAASATLRASLREELDRRMADFVVASEDATLVSRVRDRMRSGELAPGARHRERR</sequence>
<reference evidence="1 2" key="1">
    <citation type="submission" date="2018-11" db="EMBL/GenBank/DDBJ databases">
        <title>YIM 102482-1 draft genome.</title>
        <authorList>
            <person name="Li G."/>
            <person name="Jiang Y."/>
        </authorList>
    </citation>
    <scope>NUCLEOTIDE SEQUENCE [LARGE SCALE GENOMIC DNA]</scope>
    <source>
        <strain evidence="1 2">YIM 102482-1</strain>
    </source>
</reference>
<dbReference type="SUPFAM" id="SSF55961">
    <property type="entry name" value="Bet v1-like"/>
    <property type="match status" value="1"/>
</dbReference>